<dbReference type="GO" id="GO:0016787">
    <property type="term" value="F:hydrolase activity"/>
    <property type="evidence" value="ECO:0007669"/>
    <property type="project" value="InterPro"/>
</dbReference>
<dbReference type="Proteomes" id="UP000283530">
    <property type="component" value="Unassembled WGS sequence"/>
</dbReference>
<dbReference type="PANTHER" id="PTHR23024:SF113">
    <property type="entry name" value="CARBOXYLESTERASE 8-RELATED"/>
    <property type="match status" value="1"/>
</dbReference>
<comment type="caution">
    <text evidence="3">The sequence shown here is derived from an EMBL/GenBank/DDBJ whole genome shotgun (WGS) entry which is preliminary data.</text>
</comment>
<reference evidence="3 4" key="1">
    <citation type="journal article" date="2019" name="Nat. Plants">
        <title>Stout camphor tree genome fills gaps in understanding of flowering plant genome evolution.</title>
        <authorList>
            <person name="Chaw S.M."/>
            <person name="Liu Y.C."/>
            <person name="Wu Y.W."/>
            <person name="Wang H.Y."/>
            <person name="Lin C.I."/>
            <person name="Wu C.S."/>
            <person name="Ke H.M."/>
            <person name="Chang L.Y."/>
            <person name="Hsu C.Y."/>
            <person name="Yang H.T."/>
            <person name="Sudianto E."/>
            <person name="Hsu M.H."/>
            <person name="Wu K.P."/>
            <person name="Wang L.N."/>
            <person name="Leebens-Mack J.H."/>
            <person name="Tsai I.J."/>
        </authorList>
    </citation>
    <scope>NUCLEOTIDE SEQUENCE [LARGE SCALE GENOMIC DNA]</scope>
    <source>
        <strain evidence="4">cv. Chaw 1501</strain>
        <tissue evidence="3">Young leaves</tissue>
    </source>
</reference>
<protein>
    <submittedName>
        <fullName evidence="3">Putative carboxylesterase 8</fullName>
    </submittedName>
</protein>
<dbReference type="Pfam" id="PF07859">
    <property type="entry name" value="Abhydrolase_3"/>
    <property type="match status" value="1"/>
</dbReference>
<dbReference type="InterPro" id="IPR013094">
    <property type="entry name" value="AB_hydrolase_3"/>
</dbReference>
<dbReference type="PANTHER" id="PTHR23024">
    <property type="entry name" value="ARYLACETAMIDE DEACETYLASE"/>
    <property type="match status" value="1"/>
</dbReference>
<evidence type="ECO:0000313" key="3">
    <source>
        <dbReference type="EMBL" id="RWR88922.1"/>
    </source>
</evidence>
<dbReference type="AlphaFoldDB" id="A0A3S4PDE4"/>
<dbReference type="EMBL" id="QPKB01000007">
    <property type="protein sequence ID" value="RWR88922.1"/>
    <property type="molecule type" value="Genomic_DNA"/>
</dbReference>
<dbReference type="STRING" id="337451.A0A3S4PDE4"/>
<proteinExistence type="predicted"/>
<accession>A0A3S4PDE4</accession>
<dbReference type="Gene3D" id="3.40.50.1820">
    <property type="entry name" value="alpha/beta hydrolase"/>
    <property type="match status" value="1"/>
</dbReference>
<feature type="region of interest" description="Disordered" evidence="1">
    <location>
        <begin position="24"/>
        <end position="52"/>
    </location>
</feature>
<dbReference type="SUPFAM" id="SSF53474">
    <property type="entry name" value="alpha/beta-Hydrolases"/>
    <property type="match status" value="1"/>
</dbReference>
<feature type="domain" description="Alpha/beta hydrolase fold-3" evidence="2">
    <location>
        <begin position="79"/>
        <end position="129"/>
    </location>
</feature>
<evidence type="ECO:0000256" key="1">
    <source>
        <dbReference type="SAM" id="MobiDB-lite"/>
    </source>
</evidence>
<gene>
    <name evidence="3" type="ORF">CKAN_01796500</name>
</gene>
<name>A0A3S4PDE4_9MAGN</name>
<dbReference type="OrthoDB" id="408631at2759"/>
<evidence type="ECO:0000259" key="2">
    <source>
        <dbReference type="Pfam" id="PF07859"/>
    </source>
</evidence>
<keyword evidence="4" id="KW-1185">Reference proteome</keyword>
<dbReference type="InterPro" id="IPR050466">
    <property type="entry name" value="Carboxylest/Gibb_receptor"/>
</dbReference>
<dbReference type="InterPro" id="IPR029058">
    <property type="entry name" value="AB_hydrolase_fold"/>
</dbReference>
<organism evidence="3 4">
    <name type="scientific">Cinnamomum micranthum f. kanehirae</name>
    <dbReference type="NCBI Taxonomy" id="337451"/>
    <lineage>
        <taxon>Eukaryota</taxon>
        <taxon>Viridiplantae</taxon>
        <taxon>Streptophyta</taxon>
        <taxon>Embryophyta</taxon>
        <taxon>Tracheophyta</taxon>
        <taxon>Spermatophyta</taxon>
        <taxon>Magnoliopsida</taxon>
        <taxon>Magnoliidae</taxon>
        <taxon>Laurales</taxon>
        <taxon>Lauraceae</taxon>
        <taxon>Cinnamomum</taxon>
    </lineage>
</organism>
<sequence length="130" mass="14232">MDDEIKNQGCDPYAKLQIVLNPDGSLTRPETYPLCPPNPSPSSPGSVPSKDVPLNPVHKTWIRIYRPPNPSPARTLPVIINFHGSGFICHSAATEPIHKGCEDLALQIPALVVSVEYRLAPEHRLPASLR</sequence>
<evidence type="ECO:0000313" key="4">
    <source>
        <dbReference type="Proteomes" id="UP000283530"/>
    </source>
</evidence>